<dbReference type="SUPFAM" id="SSF55874">
    <property type="entry name" value="ATPase domain of HSP90 chaperone/DNA topoisomerase II/histidine kinase"/>
    <property type="match status" value="1"/>
</dbReference>
<sequence>MQDISMHILDIALNSIDAGASRIVISIEEDTRGDILRLTIKDNGIGMDKETLKRLTDPFFTTKGKKTGLGISLLAQAARETGGNITVHSETGNGTTLQATFSLGHIDRKPLGDLTSTIVALIAGNPDIDLIFKYRIDNNEYILNTAEIKRQLGEVPINCPGALSVLRKDISEGIKNLRKGGKHEQGEGSCNR</sequence>
<dbReference type="InterPro" id="IPR004358">
    <property type="entry name" value="Sig_transdc_His_kin-like_C"/>
</dbReference>
<dbReference type="PANTHER" id="PTHR43065">
    <property type="entry name" value="SENSOR HISTIDINE KINASE"/>
    <property type="match status" value="1"/>
</dbReference>
<dbReference type="PROSITE" id="PS50109">
    <property type="entry name" value="HIS_KIN"/>
    <property type="match status" value="1"/>
</dbReference>
<dbReference type="EMBL" id="UOGI01000071">
    <property type="protein sequence ID" value="VAX30206.1"/>
    <property type="molecule type" value="Genomic_DNA"/>
</dbReference>
<accession>A0A3B1CI99</accession>
<dbReference type="Gene3D" id="3.30.565.10">
    <property type="entry name" value="Histidine kinase-like ATPase, C-terminal domain"/>
    <property type="match status" value="1"/>
</dbReference>
<dbReference type="SMART" id="SM00387">
    <property type="entry name" value="HATPase_c"/>
    <property type="match status" value="1"/>
</dbReference>
<evidence type="ECO:0000259" key="1">
    <source>
        <dbReference type="PROSITE" id="PS50109"/>
    </source>
</evidence>
<reference evidence="2" key="1">
    <citation type="submission" date="2018-06" db="EMBL/GenBank/DDBJ databases">
        <authorList>
            <person name="Zhirakovskaya E."/>
        </authorList>
    </citation>
    <scope>NUCLEOTIDE SEQUENCE</scope>
</reference>
<gene>
    <name evidence="2" type="ORF">MNBD_NITROSPIRAE03-1435</name>
</gene>
<protein>
    <recommendedName>
        <fullName evidence="1">Histidine kinase domain-containing protein</fullName>
    </recommendedName>
</protein>
<dbReference type="Pfam" id="PF02518">
    <property type="entry name" value="HATPase_c"/>
    <property type="match status" value="1"/>
</dbReference>
<evidence type="ECO:0000313" key="2">
    <source>
        <dbReference type="EMBL" id="VAX30206.1"/>
    </source>
</evidence>
<proteinExistence type="predicted"/>
<organism evidence="2">
    <name type="scientific">hydrothermal vent metagenome</name>
    <dbReference type="NCBI Taxonomy" id="652676"/>
    <lineage>
        <taxon>unclassified sequences</taxon>
        <taxon>metagenomes</taxon>
        <taxon>ecological metagenomes</taxon>
    </lineage>
</organism>
<dbReference type="InterPro" id="IPR036890">
    <property type="entry name" value="HATPase_C_sf"/>
</dbReference>
<dbReference type="PRINTS" id="PR00344">
    <property type="entry name" value="BCTRLSENSOR"/>
</dbReference>
<dbReference type="GO" id="GO:0016772">
    <property type="term" value="F:transferase activity, transferring phosphorus-containing groups"/>
    <property type="evidence" value="ECO:0007669"/>
    <property type="project" value="InterPro"/>
</dbReference>
<feature type="domain" description="Histidine kinase" evidence="1">
    <location>
        <begin position="1"/>
        <end position="105"/>
    </location>
</feature>
<dbReference type="InterPro" id="IPR005467">
    <property type="entry name" value="His_kinase_dom"/>
</dbReference>
<dbReference type="InterPro" id="IPR003594">
    <property type="entry name" value="HATPase_dom"/>
</dbReference>
<dbReference type="AlphaFoldDB" id="A0A3B1CI99"/>
<name>A0A3B1CI99_9ZZZZ</name>